<protein>
    <recommendedName>
        <fullName evidence="3">IPT/TIG domain-containing protein</fullName>
    </recommendedName>
</protein>
<dbReference type="Pfam" id="PF01833">
    <property type="entry name" value="TIG"/>
    <property type="match status" value="1"/>
</dbReference>
<dbReference type="EMBL" id="KE124139">
    <property type="protein sequence ID" value="EPB81942.1"/>
    <property type="molecule type" value="Genomic_DNA"/>
</dbReference>
<accession>S2J1E5</accession>
<dbReference type="InterPro" id="IPR002110">
    <property type="entry name" value="Ankyrin_rpt"/>
</dbReference>
<dbReference type="PROSITE" id="PS50297">
    <property type="entry name" value="ANK_REP_REGION"/>
    <property type="match status" value="1"/>
</dbReference>
<sequence length="830" mass="91105">MSPPTSPLDQNTISPYQMQNELSSLHDSMNQHPQYTLNHPNVYHPSSYALHHHSQNTFDPVGSRSETTNITTNDRLQIRVDGIPDSGAKSRVETQIKLCVSLTTKDGIKAPYWSYIRIPDSMLARSKLRKSQQQKLLDGSAAAMVSDESKVLDLEARVVCESDENKRIKMCQGCVRRERKRAERKKDSKPSIHEINAGVMDEAFERDRQRILLFNCEPLVNFSTADAILPTRITCYCRHHNERIGFRVRFALRNDKGMIIATGESPPIMITDDHKSSKQRAPSISVSRKRRRAVSSEAEDEFDALATPVSSRKTSVCGSETEYEKSPHGTPVMNTSAALNSDYFTSVSAASSNAPSALGHFITSPLPTPSEENVSMLTTSPKTPTTATPVSIWQNMLPYGSVQLPVNDMSNLHHRRTQSMTTSTSLSHPILLQDNDLDLPPNTRRRRIMENIMIPDTCSPSLLTVASVPSFTTSDYPPYAMTASAPVSPTAVVSSGHPIIPTLDRIVPSQGPTTGGVEITIVGENFHRGLTLMFGNRAATTVYSNSNSIVCILPPAEHNGPVVVSFKEHPLMRASPVPPLFDYLDSSKQDIVSLTNQVVGAHTPSATVHSNGGYFQRAHTSNASQPPSSMCTPATSYTVDSHGNCLNAAYQQNTELQVLDMLSSTNFDCSRLAQTTMGGQNLLHLAAYLNYPTLGAFLISRNPALAQSQDRNGVSPLHFGCHSKADLVIQLLLKAGASVGMTSNIGTPFDLVGSMLNPHEYHNMERQLLDSNTQSPEVKVSPVSWLPNLFVYAASQYYQRNNITLGPCVDFYLNNAAISVHDGDTLLHHI</sequence>
<dbReference type="OrthoDB" id="71307at2759"/>
<dbReference type="SMART" id="SM00429">
    <property type="entry name" value="IPT"/>
    <property type="match status" value="1"/>
</dbReference>
<dbReference type="VEuPathDB" id="FungiDB:HMPREF1544_11331"/>
<dbReference type="Pfam" id="PF25603">
    <property type="entry name" value="SPT23_MGA2_DBD"/>
    <property type="match status" value="1"/>
</dbReference>
<evidence type="ECO:0000256" key="1">
    <source>
        <dbReference type="PROSITE-ProRule" id="PRU00023"/>
    </source>
</evidence>
<dbReference type="PROSITE" id="PS50088">
    <property type="entry name" value="ANK_REPEAT"/>
    <property type="match status" value="1"/>
</dbReference>
<feature type="domain" description="IPT/TIG" evidence="3">
    <location>
        <begin position="500"/>
        <end position="584"/>
    </location>
</feature>
<dbReference type="InterPro" id="IPR014756">
    <property type="entry name" value="Ig_E-set"/>
</dbReference>
<dbReference type="eggNOG" id="KOG3836">
    <property type="taxonomic scope" value="Eukaryota"/>
</dbReference>
<dbReference type="Gene3D" id="2.60.40.10">
    <property type="entry name" value="Immunoglobulins"/>
    <property type="match status" value="1"/>
</dbReference>
<keyword evidence="1" id="KW-0040">ANK repeat</keyword>
<dbReference type="FunCoup" id="S2J1E5">
    <property type="interactions" value="210"/>
</dbReference>
<dbReference type="SUPFAM" id="SSF48403">
    <property type="entry name" value="Ankyrin repeat"/>
    <property type="match status" value="1"/>
</dbReference>
<dbReference type="OMA" id="HNERIGF"/>
<dbReference type="SUPFAM" id="SSF81296">
    <property type="entry name" value="E set domains"/>
    <property type="match status" value="1"/>
</dbReference>
<dbReference type="InParanoid" id="S2J1E5"/>
<dbReference type="CDD" id="cd00102">
    <property type="entry name" value="IPT"/>
    <property type="match status" value="1"/>
</dbReference>
<evidence type="ECO:0000259" key="3">
    <source>
        <dbReference type="SMART" id="SM00429"/>
    </source>
</evidence>
<gene>
    <name evidence="4" type="ORF">HMPREF1544_11331</name>
</gene>
<dbReference type="InterPro" id="IPR057962">
    <property type="entry name" value="SPT23_MGA2_DBD"/>
</dbReference>
<keyword evidence="5" id="KW-1185">Reference proteome</keyword>
<feature type="repeat" description="ANK" evidence="1">
    <location>
        <begin position="712"/>
        <end position="744"/>
    </location>
</feature>
<dbReference type="InterPro" id="IPR013783">
    <property type="entry name" value="Ig-like_fold"/>
</dbReference>
<evidence type="ECO:0000313" key="4">
    <source>
        <dbReference type="EMBL" id="EPB81942.1"/>
    </source>
</evidence>
<evidence type="ECO:0000256" key="2">
    <source>
        <dbReference type="SAM" id="MobiDB-lite"/>
    </source>
</evidence>
<dbReference type="STRING" id="1220926.S2J1E5"/>
<dbReference type="InterPro" id="IPR036770">
    <property type="entry name" value="Ankyrin_rpt-contain_sf"/>
</dbReference>
<evidence type="ECO:0000313" key="5">
    <source>
        <dbReference type="Proteomes" id="UP000014254"/>
    </source>
</evidence>
<name>S2J1E5_MUCC1</name>
<reference evidence="5" key="1">
    <citation type="submission" date="2013-05" db="EMBL/GenBank/DDBJ databases">
        <title>The Genome sequence of Mucor circinelloides f. circinelloides 1006PhL.</title>
        <authorList>
            <consortium name="The Broad Institute Genomics Platform"/>
            <person name="Cuomo C."/>
            <person name="Earl A."/>
            <person name="Findley K."/>
            <person name="Lee S.C."/>
            <person name="Walker B."/>
            <person name="Young S."/>
            <person name="Zeng Q."/>
            <person name="Gargeya S."/>
            <person name="Fitzgerald M."/>
            <person name="Haas B."/>
            <person name="Abouelleil A."/>
            <person name="Allen A.W."/>
            <person name="Alvarado L."/>
            <person name="Arachchi H.M."/>
            <person name="Berlin A.M."/>
            <person name="Chapman S.B."/>
            <person name="Gainer-Dewar J."/>
            <person name="Goldberg J."/>
            <person name="Griggs A."/>
            <person name="Gujja S."/>
            <person name="Hansen M."/>
            <person name="Howarth C."/>
            <person name="Imamovic A."/>
            <person name="Ireland A."/>
            <person name="Larimer J."/>
            <person name="McCowan C."/>
            <person name="Murphy C."/>
            <person name="Pearson M."/>
            <person name="Poon T.W."/>
            <person name="Priest M."/>
            <person name="Roberts A."/>
            <person name="Saif S."/>
            <person name="Shea T."/>
            <person name="Sisk P."/>
            <person name="Sykes S."/>
            <person name="Wortman J."/>
            <person name="Nusbaum C."/>
            <person name="Birren B."/>
        </authorList>
    </citation>
    <scope>NUCLEOTIDE SEQUENCE [LARGE SCALE GENOMIC DNA]</scope>
    <source>
        <strain evidence="5">1006PhL</strain>
    </source>
</reference>
<dbReference type="Gene3D" id="1.25.40.20">
    <property type="entry name" value="Ankyrin repeat-containing domain"/>
    <property type="match status" value="1"/>
</dbReference>
<dbReference type="Proteomes" id="UP000014254">
    <property type="component" value="Unassembled WGS sequence"/>
</dbReference>
<dbReference type="InterPro" id="IPR002909">
    <property type="entry name" value="IPT_dom"/>
</dbReference>
<feature type="region of interest" description="Disordered" evidence="2">
    <location>
        <begin position="266"/>
        <end position="299"/>
    </location>
</feature>
<organism evidence="4 5">
    <name type="scientific">Mucor circinelloides f. circinelloides (strain 1006PhL)</name>
    <name type="common">Mucormycosis agent</name>
    <name type="synonym">Calyptromyces circinelloides</name>
    <dbReference type="NCBI Taxonomy" id="1220926"/>
    <lineage>
        <taxon>Eukaryota</taxon>
        <taxon>Fungi</taxon>
        <taxon>Fungi incertae sedis</taxon>
        <taxon>Mucoromycota</taxon>
        <taxon>Mucoromycotina</taxon>
        <taxon>Mucoromycetes</taxon>
        <taxon>Mucorales</taxon>
        <taxon>Mucorineae</taxon>
        <taxon>Mucoraceae</taxon>
        <taxon>Mucor</taxon>
    </lineage>
</organism>
<dbReference type="AlphaFoldDB" id="S2J1E5"/>
<proteinExistence type="predicted"/>